<keyword evidence="1" id="KW-1133">Transmembrane helix</keyword>
<accession>A0ABT4RFJ7</accession>
<gene>
    <name evidence="2" type="ORF">OJ962_07340</name>
</gene>
<evidence type="ECO:0000256" key="1">
    <source>
        <dbReference type="SAM" id="Phobius"/>
    </source>
</evidence>
<feature type="transmembrane region" description="Helical" evidence="1">
    <location>
        <begin position="607"/>
        <end position="628"/>
    </location>
</feature>
<protein>
    <recommendedName>
        <fullName evidence="4">DUF4129 domain-containing protein</fullName>
    </recommendedName>
</protein>
<reference evidence="2" key="1">
    <citation type="submission" date="2022-10" db="EMBL/GenBank/DDBJ databases">
        <title>The WGS of Solirubrobacter sp. CPCC 204708.</title>
        <authorList>
            <person name="Jiang Z."/>
        </authorList>
    </citation>
    <scope>NUCLEOTIDE SEQUENCE</scope>
    <source>
        <strain evidence="2">CPCC 204708</strain>
    </source>
</reference>
<dbReference type="Proteomes" id="UP001147700">
    <property type="component" value="Unassembled WGS sequence"/>
</dbReference>
<feature type="transmembrane region" description="Helical" evidence="1">
    <location>
        <begin position="585"/>
        <end position="601"/>
    </location>
</feature>
<feature type="transmembrane region" description="Helical" evidence="1">
    <location>
        <begin position="27"/>
        <end position="46"/>
    </location>
</feature>
<feature type="transmembrane region" description="Helical" evidence="1">
    <location>
        <begin position="534"/>
        <end position="554"/>
    </location>
</feature>
<feature type="transmembrane region" description="Helical" evidence="1">
    <location>
        <begin position="560"/>
        <end position="578"/>
    </location>
</feature>
<keyword evidence="1" id="KW-0472">Membrane</keyword>
<evidence type="ECO:0008006" key="4">
    <source>
        <dbReference type="Google" id="ProtNLM"/>
    </source>
</evidence>
<evidence type="ECO:0000313" key="3">
    <source>
        <dbReference type="Proteomes" id="UP001147700"/>
    </source>
</evidence>
<organism evidence="2 3">
    <name type="scientific">Solirubrobacter deserti</name>
    <dbReference type="NCBI Taxonomy" id="2282478"/>
    <lineage>
        <taxon>Bacteria</taxon>
        <taxon>Bacillati</taxon>
        <taxon>Actinomycetota</taxon>
        <taxon>Thermoleophilia</taxon>
        <taxon>Solirubrobacterales</taxon>
        <taxon>Solirubrobacteraceae</taxon>
        <taxon>Solirubrobacter</taxon>
    </lineage>
</organism>
<proteinExistence type="predicted"/>
<sequence length="660" mass="71731">MDENVWSSLAGAARDVVAAIEAWFRDLGAIEFVLLVAIAWAIYWIWSTLRAITRLGPVEVAELEFGGKNDSKPDVKALTTLLRERLAKGGLLPPSDVPAGSPQTDLIAAVEGSGRPNADWIANLLKLLPHPPRSTAYKLSGTLIKGNVQWHLRYWMQPTSRGRSVMRTVSGSGEDEVIKAAAAEIFLELTKSAVHVFPQWARWSKPPAFRCYVDGLGQQGANARAAFEAASEEQFENLLPRLALANLEEICAGELAKTAAPPQAATAQAKAVRLYLDIGVAGSDVISARYRAGISASSLATVCQELSRDNATLTKVCKTVGLETGTEQPMAPTKVTDALHTLAANEVTAAWQLTGRFHILFAQGRLRHRYEPTGVRRRRLRRSIAIARHTLRARARRFDTSKPADLEMRWRRASVRWLHLGLLRASAGWNAHYNAGCFYALVHARAHGNSPADPQRSSLRRLRRRAYAELNLAIDQSGGALPEEWLSEGDRDLQSLRDVAEHEWDLILMRETGTPAAGGSFPEPAWGNPHRRRIAWYGLAVALVAAAVAVLVDLRIDDRRVLAAAGAMLVVLALATRLIPRLGPLFVLVVVIAGALGLLLVDPSEDIRRAVGPALGFGAAITLALLMARRAGTQADRADKLSIALWQKKQEAANAAAAAS</sequence>
<comment type="caution">
    <text evidence="2">The sequence shown here is derived from an EMBL/GenBank/DDBJ whole genome shotgun (WGS) entry which is preliminary data.</text>
</comment>
<dbReference type="EMBL" id="JAPCID010000008">
    <property type="protein sequence ID" value="MDA0137302.1"/>
    <property type="molecule type" value="Genomic_DNA"/>
</dbReference>
<name>A0ABT4RFJ7_9ACTN</name>
<keyword evidence="3" id="KW-1185">Reference proteome</keyword>
<dbReference type="RefSeq" id="WP_202957037.1">
    <property type="nucleotide sequence ID" value="NZ_JAPCID010000008.1"/>
</dbReference>
<keyword evidence="1" id="KW-0812">Transmembrane</keyword>
<evidence type="ECO:0000313" key="2">
    <source>
        <dbReference type="EMBL" id="MDA0137302.1"/>
    </source>
</evidence>